<dbReference type="EMBL" id="QDDL01000002">
    <property type="protein sequence ID" value="PVZ70395.1"/>
    <property type="molecule type" value="Genomic_DNA"/>
</dbReference>
<protein>
    <submittedName>
        <fullName evidence="2">WYL domain-containing protein</fullName>
    </submittedName>
</protein>
<keyword evidence="3" id="KW-1185">Reference proteome</keyword>
<reference evidence="2 3" key="1">
    <citation type="submission" date="2018-04" db="EMBL/GenBank/DDBJ databases">
        <title>Thalassorhabdus spongiae gen. nov., sp. nov., isolated from a marine sponge in South-West Iceland.</title>
        <authorList>
            <person name="Knobloch S."/>
            <person name="Daussin A."/>
            <person name="Johannsson R."/>
            <person name="Marteinsson V.T."/>
        </authorList>
    </citation>
    <scope>NUCLEOTIDE SEQUENCE [LARGE SCALE GENOMIC DNA]</scope>
    <source>
        <strain evidence="2 3">Hp12</strain>
    </source>
</reference>
<accession>A0A2V1GVH1</accession>
<feature type="domain" description="WYL" evidence="1">
    <location>
        <begin position="156"/>
        <end position="223"/>
    </location>
</feature>
<comment type="caution">
    <text evidence="2">The sequence shown here is derived from an EMBL/GenBank/DDBJ whole genome shotgun (WGS) entry which is preliminary data.</text>
</comment>
<dbReference type="InterPro" id="IPR026881">
    <property type="entry name" value="WYL_dom"/>
</dbReference>
<organism evidence="2 3">
    <name type="scientific">Pelagibaculum spongiae</name>
    <dbReference type="NCBI Taxonomy" id="2080658"/>
    <lineage>
        <taxon>Bacteria</taxon>
        <taxon>Pseudomonadati</taxon>
        <taxon>Pseudomonadota</taxon>
        <taxon>Gammaproteobacteria</taxon>
        <taxon>Oceanospirillales</taxon>
        <taxon>Pelagibaculum</taxon>
    </lineage>
</organism>
<evidence type="ECO:0000313" key="3">
    <source>
        <dbReference type="Proteomes" id="UP000244906"/>
    </source>
</evidence>
<dbReference type="Proteomes" id="UP000244906">
    <property type="component" value="Unassembled WGS sequence"/>
</dbReference>
<dbReference type="RefSeq" id="WP_116686467.1">
    <property type="nucleotide sequence ID" value="NZ_CAWNYD010000002.1"/>
</dbReference>
<dbReference type="PANTHER" id="PTHR34580">
    <property type="match status" value="1"/>
</dbReference>
<dbReference type="OrthoDB" id="8595817at2"/>
<gene>
    <name evidence="2" type="ORF">DC094_07320</name>
</gene>
<dbReference type="AlphaFoldDB" id="A0A2V1GVH1"/>
<sequence length="321" mass="36610">MAANEDNLEFTLSLLAQIPSRPSRTSVSELLDALSAEYTCSERKIQRKLKFLTEQGYIEQDNRSKPYGYWLIKKPDFLSAAGLTAQQSLLLKLAEDHLTNLLPVSVMRSMKPIFQQAELQVNQINSADKPESQWLNKVRLVSETQPLLAPAIADGIFETISEALYHDKYLDLRYKNAKGQQKDKQGIMPLGMAQQGKRIYLVCRFPGYDNERSLALHRIESAKKSTLGFKRPTDFDLKKYDNDGRFGFGEGKKCRLSFHIKKSAGHHLSETKLSEDQTIEPSKEHKDYLHITATVIDSKQLHMWLNSFGEDVWGITTKQKS</sequence>
<name>A0A2V1GVH1_9GAMM</name>
<evidence type="ECO:0000259" key="1">
    <source>
        <dbReference type="Pfam" id="PF13280"/>
    </source>
</evidence>
<dbReference type="InterPro" id="IPR051534">
    <property type="entry name" value="CBASS_pafABC_assoc_protein"/>
</dbReference>
<dbReference type="PANTHER" id="PTHR34580:SF1">
    <property type="entry name" value="PROTEIN PAFC"/>
    <property type="match status" value="1"/>
</dbReference>
<dbReference type="PROSITE" id="PS52050">
    <property type="entry name" value="WYL"/>
    <property type="match status" value="1"/>
</dbReference>
<dbReference type="Pfam" id="PF13280">
    <property type="entry name" value="WYL"/>
    <property type="match status" value="1"/>
</dbReference>
<proteinExistence type="predicted"/>
<evidence type="ECO:0000313" key="2">
    <source>
        <dbReference type="EMBL" id="PVZ70395.1"/>
    </source>
</evidence>